<dbReference type="Ensembl" id="ENSPSNT00000006080.1">
    <property type="protein sequence ID" value="ENSPSNP00000005340.1"/>
    <property type="gene ID" value="ENSPSNG00000003963.1"/>
</dbReference>
<accession>A0A8C9B5J1</accession>
<feature type="compositionally biased region" description="Polar residues" evidence="11">
    <location>
        <begin position="16"/>
        <end position="33"/>
    </location>
</feature>
<dbReference type="InterPro" id="IPR032420">
    <property type="entry name" value="E1_4HB"/>
</dbReference>
<dbReference type="Pfam" id="PF16191">
    <property type="entry name" value="E1_4HB"/>
    <property type="match status" value="1"/>
</dbReference>
<feature type="domain" description="Ubiquitin-activating enzyme E1 four-helix bundle" evidence="14">
    <location>
        <begin position="287"/>
        <end position="355"/>
    </location>
</feature>
<dbReference type="AlphaFoldDB" id="A0A8C9B5J1"/>
<reference evidence="15" key="3">
    <citation type="submission" date="2025-09" db="UniProtKB">
        <authorList>
            <consortium name="Ensembl"/>
        </authorList>
    </citation>
    <scope>IDENTIFICATION</scope>
</reference>
<organism evidence="15 16">
    <name type="scientific">Phocoena sinus</name>
    <name type="common">Vaquita</name>
    <dbReference type="NCBI Taxonomy" id="42100"/>
    <lineage>
        <taxon>Eukaryota</taxon>
        <taxon>Metazoa</taxon>
        <taxon>Chordata</taxon>
        <taxon>Craniata</taxon>
        <taxon>Vertebrata</taxon>
        <taxon>Euteleostomi</taxon>
        <taxon>Mammalia</taxon>
        <taxon>Eutheria</taxon>
        <taxon>Laurasiatheria</taxon>
        <taxon>Artiodactyla</taxon>
        <taxon>Whippomorpha</taxon>
        <taxon>Cetacea</taxon>
        <taxon>Odontoceti</taxon>
        <taxon>Phocoenidae</taxon>
        <taxon>Phocoena</taxon>
    </lineage>
</organism>
<dbReference type="GO" id="GO:0016925">
    <property type="term" value="P:protein sumoylation"/>
    <property type="evidence" value="ECO:0007669"/>
    <property type="project" value="TreeGrafter"/>
</dbReference>
<evidence type="ECO:0000313" key="15">
    <source>
        <dbReference type="Ensembl" id="ENSPSNP00000005340.1"/>
    </source>
</evidence>
<evidence type="ECO:0000259" key="13">
    <source>
        <dbReference type="Pfam" id="PF16190"/>
    </source>
</evidence>
<dbReference type="GO" id="GO:0031510">
    <property type="term" value="C:SUMO activating enzyme complex"/>
    <property type="evidence" value="ECO:0007669"/>
    <property type="project" value="TreeGrafter"/>
</dbReference>
<dbReference type="GeneTree" id="ENSGT00940000158826"/>
<proteinExistence type="inferred from homology"/>
<feature type="domain" description="Ubiquitin-activating enzyme E1 FCCH" evidence="13">
    <location>
        <begin position="219"/>
        <end position="286"/>
    </location>
</feature>
<evidence type="ECO:0000313" key="16">
    <source>
        <dbReference type="Proteomes" id="UP000694554"/>
    </source>
</evidence>
<dbReference type="FunFam" id="3.50.50.80:FF:000001">
    <property type="entry name" value="ubiquitin-like modifier-activating enzyme 1"/>
    <property type="match status" value="1"/>
</dbReference>
<sequence length="380" mass="42502">MEGSQPVAARQGEEASCSSWGAGSVNTNLPNMPTESVEIDDALYSRQRYVLGDTAMQKMAKSHVFLSGMGGLGLEIAKNLVLAGIKALTIHDTEECQAWDLGTNFFLCEDDVVSMRNRAEAVLHRIAELNPYVHVTSSSIPLNETTDLSFLHKYQCVVLTEIKLSFQKKINDFCRSQRPPIKFISADIHGIWSRLFCDFGDEFEVLDTTGEEPKEIFANPGIVTCLENRPHKLETGQFLTFREINGMTGLNGSTQQITVVSPFSFSIGDTRELEPYLHGGIAVQVKTPKTFCFEPLEKQIKHPKCLIADFSKPEAPLEIHSAMLALDQFQENYSRKPNTGCQQDSEELLKLATSISETLEEQVTIQSYGHQKLTYKSIYY</sequence>
<dbReference type="SUPFAM" id="SSF69572">
    <property type="entry name" value="Activating enzymes of the ubiquitin-like proteins"/>
    <property type="match status" value="1"/>
</dbReference>
<dbReference type="InterPro" id="IPR042302">
    <property type="entry name" value="E1_FCCH_sf"/>
</dbReference>
<evidence type="ECO:0000256" key="6">
    <source>
        <dbReference type="ARBA" id="ARBA00022786"/>
    </source>
</evidence>
<dbReference type="PANTHER" id="PTHR10953">
    <property type="entry name" value="UBIQUITIN-ACTIVATING ENZYME E1"/>
    <property type="match status" value="1"/>
</dbReference>
<dbReference type="InterPro" id="IPR000011">
    <property type="entry name" value="UBQ/SUMO-activ_enz_E1-like"/>
</dbReference>
<dbReference type="Pfam" id="PF00899">
    <property type="entry name" value="ThiF"/>
    <property type="match status" value="1"/>
</dbReference>
<evidence type="ECO:0000256" key="10">
    <source>
        <dbReference type="ARBA" id="ARBA00044354"/>
    </source>
</evidence>
<dbReference type="InterPro" id="IPR035985">
    <property type="entry name" value="Ubiquitin-activating_enz"/>
</dbReference>
<evidence type="ECO:0000259" key="12">
    <source>
        <dbReference type="Pfam" id="PF00899"/>
    </source>
</evidence>
<dbReference type="InterPro" id="IPR000594">
    <property type="entry name" value="ThiF_NAD_FAD-bd"/>
</dbReference>
<evidence type="ECO:0000256" key="8">
    <source>
        <dbReference type="ARBA" id="ARBA00026003"/>
    </source>
</evidence>
<evidence type="ECO:0000256" key="2">
    <source>
        <dbReference type="ARBA" id="ARBA00004718"/>
    </source>
</evidence>
<dbReference type="InterPro" id="IPR042449">
    <property type="entry name" value="Ub-E1_IAD_1"/>
</dbReference>
<dbReference type="PRINTS" id="PR01849">
    <property type="entry name" value="UBIQUITINACT"/>
</dbReference>
<reference evidence="15" key="1">
    <citation type="submission" date="2019-08" db="EMBL/GenBank/DDBJ databases">
        <title>Phocoena sinus (Vaquita) genome, mPhoSin1, primary haplotype.</title>
        <authorList>
            <person name="Morin P."/>
            <person name="Mountcastle J."/>
            <person name="Fungtammasan C."/>
            <person name="Rhie A."/>
            <person name="Rojas-Bracho L."/>
            <person name="Smith C.R."/>
            <person name="Taylor B.L."/>
            <person name="Gulland F.M.D."/>
            <person name="Musser W."/>
            <person name="Houck M."/>
            <person name="Haase B."/>
            <person name="Paez S."/>
            <person name="Howe K."/>
            <person name="Torrance J."/>
            <person name="Formenti G."/>
            <person name="Phillippy A."/>
            <person name="Ryder O."/>
            <person name="Jarvis E.D."/>
            <person name="Fedrigo O."/>
        </authorList>
    </citation>
    <scope>NUCLEOTIDE SEQUENCE [LARGE SCALE GENOMIC DNA]</scope>
</reference>
<protein>
    <recommendedName>
        <fullName evidence="9">SUMO-activating enzyme subunit 1</fullName>
    </recommendedName>
    <alternativeName>
        <fullName evidence="10">Ubiquitin-like 1-activating enzyme E1A</fullName>
    </alternativeName>
</protein>
<feature type="region of interest" description="Disordered" evidence="11">
    <location>
        <begin position="1"/>
        <end position="33"/>
    </location>
</feature>
<dbReference type="Gene3D" id="3.50.50.80">
    <property type="entry name" value="Ubiquitin-activating enzyme E1, inactive adenylation domain, subdomain 1"/>
    <property type="match status" value="1"/>
</dbReference>
<evidence type="ECO:0000256" key="9">
    <source>
        <dbReference type="ARBA" id="ARBA00044187"/>
    </source>
</evidence>
<evidence type="ECO:0000256" key="3">
    <source>
        <dbReference type="ARBA" id="ARBA00004906"/>
    </source>
</evidence>
<dbReference type="Pfam" id="PF16190">
    <property type="entry name" value="E1_FCCH"/>
    <property type="match status" value="1"/>
</dbReference>
<evidence type="ECO:0000256" key="4">
    <source>
        <dbReference type="ARBA" id="ARBA00005673"/>
    </source>
</evidence>
<dbReference type="Gene3D" id="2.40.30.180">
    <property type="entry name" value="Ubiquitin-activating enzyme E1, FCCH domain"/>
    <property type="match status" value="1"/>
</dbReference>
<comment type="similarity">
    <text evidence="4">Belongs to the ubiquitin-activating E1 family.</text>
</comment>
<evidence type="ECO:0000259" key="14">
    <source>
        <dbReference type="Pfam" id="PF16191"/>
    </source>
</evidence>
<comment type="subunit">
    <text evidence="8">Heterodimer of SAE1 and UBA2/SAE2. The heterodimer corresponds to the two domains that are encoded on a single polypeptide chain in ubiquitin-activating enzyme E1. Interacts with UBE2I.</text>
</comment>
<keyword evidence="16" id="KW-1185">Reference proteome</keyword>
<keyword evidence="5" id="KW-0436">Ligase</keyword>
<keyword evidence="7" id="KW-0539">Nucleus</keyword>
<evidence type="ECO:0000256" key="11">
    <source>
        <dbReference type="SAM" id="MobiDB-lite"/>
    </source>
</evidence>
<dbReference type="PANTHER" id="PTHR10953:SF162">
    <property type="entry name" value="SUMO-ACTIVATING ENZYME SUBUNIT 1"/>
    <property type="match status" value="1"/>
</dbReference>
<gene>
    <name evidence="15" type="primary">UBA6</name>
</gene>
<evidence type="ECO:0000256" key="5">
    <source>
        <dbReference type="ARBA" id="ARBA00022598"/>
    </source>
</evidence>
<dbReference type="FunFam" id="2.40.30.180:FF:000002">
    <property type="entry name" value="Ubiquitin-activating enzyme E1 2"/>
    <property type="match status" value="1"/>
</dbReference>
<name>A0A8C9B5J1_PHOSS</name>
<comment type="subcellular location">
    <subcellularLocation>
        <location evidence="1">Nucleus</location>
    </subcellularLocation>
</comment>
<evidence type="ECO:0000256" key="7">
    <source>
        <dbReference type="ARBA" id="ARBA00023242"/>
    </source>
</evidence>
<reference evidence="15" key="2">
    <citation type="submission" date="2025-08" db="UniProtKB">
        <authorList>
            <consortium name="Ensembl"/>
        </authorList>
    </citation>
    <scope>IDENTIFICATION</scope>
</reference>
<feature type="domain" description="THIF-type NAD/FAD binding fold" evidence="12">
    <location>
        <begin position="44"/>
        <end position="195"/>
    </location>
</feature>
<dbReference type="GO" id="GO:0019948">
    <property type="term" value="F:SUMO activating enzyme activity"/>
    <property type="evidence" value="ECO:0007669"/>
    <property type="project" value="TreeGrafter"/>
</dbReference>
<dbReference type="Proteomes" id="UP000694554">
    <property type="component" value="Chromosome 5"/>
</dbReference>
<dbReference type="GO" id="GO:0005737">
    <property type="term" value="C:cytoplasm"/>
    <property type="evidence" value="ECO:0007669"/>
    <property type="project" value="TreeGrafter"/>
</dbReference>
<dbReference type="Gene3D" id="3.40.50.12550">
    <property type="entry name" value="Ubiquitin-activating enzyme E1, inactive adenylation domain, subdomain 2"/>
    <property type="match status" value="1"/>
</dbReference>
<dbReference type="InterPro" id="IPR045886">
    <property type="entry name" value="ThiF/MoeB/HesA"/>
</dbReference>
<keyword evidence="6" id="KW-0833">Ubl conjugation pathway</keyword>
<dbReference type="InterPro" id="IPR032418">
    <property type="entry name" value="E1_FCCH"/>
</dbReference>
<dbReference type="CDD" id="cd01491">
    <property type="entry name" value="Ube1_repeat1"/>
    <property type="match status" value="1"/>
</dbReference>
<comment type="pathway">
    <text evidence="2">Protein modification; protein sumoylation.</text>
</comment>
<evidence type="ECO:0000256" key="1">
    <source>
        <dbReference type="ARBA" id="ARBA00004123"/>
    </source>
</evidence>
<comment type="pathway">
    <text evidence="3">Protein modification; protein ubiquitination.</text>
</comment>